<evidence type="ECO:0000259" key="1">
    <source>
        <dbReference type="Pfam" id="PF13952"/>
    </source>
</evidence>
<dbReference type="Pfam" id="PF13960">
    <property type="entry name" value="DUF4218"/>
    <property type="match status" value="1"/>
</dbReference>
<dbReference type="Proteomes" id="UP000829196">
    <property type="component" value="Unassembled WGS sequence"/>
</dbReference>
<gene>
    <name evidence="3" type="ORF">KFK09_007465</name>
</gene>
<evidence type="ECO:0000313" key="4">
    <source>
        <dbReference type="Proteomes" id="UP000829196"/>
    </source>
</evidence>
<reference evidence="3" key="1">
    <citation type="journal article" date="2022" name="Front. Genet.">
        <title>Chromosome-Scale Assembly of the Dendrobium nobile Genome Provides Insights Into the Molecular Mechanism of the Biosynthesis of the Medicinal Active Ingredient of Dendrobium.</title>
        <authorList>
            <person name="Xu Q."/>
            <person name="Niu S.-C."/>
            <person name="Li K.-L."/>
            <person name="Zheng P.-J."/>
            <person name="Zhang X.-J."/>
            <person name="Jia Y."/>
            <person name="Liu Y."/>
            <person name="Niu Y.-X."/>
            <person name="Yu L.-H."/>
            <person name="Chen D.-F."/>
            <person name="Zhang G.-Q."/>
        </authorList>
    </citation>
    <scope>NUCLEOTIDE SEQUENCE</scope>
    <source>
        <tissue evidence="3">Leaf</tissue>
    </source>
</reference>
<feature type="domain" description="DUF4216" evidence="1">
    <location>
        <begin position="370"/>
        <end position="440"/>
    </location>
</feature>
<sequence>MGIRHELHLQKQGEKYLKPPASYTLSPKEIEGFLNFVKSVKFPDGYAANISRSVHIRNGKLMGLKSHDCHVLLQRILPLGFRGCLNKDVHDALSDLSRFFRILCAKTLRLDVLEKLEDMIINTICRFEMIFPPAFFDIMVHLVIHLPREARLAVPAQYRNLSVLKGNVRNKARPEGSIAEAYIVNETLTFCSRYLRGMKSRNNQDEESNDEVHLHENQLSIFSRRIHPFGQPLFTTLSWSEYNLVRWYVLNNSEELKSYLCEHENELRKEYSFIQNVATKQKEHFPLWFEQRIKNLKLHGSLEGKEDLYSLAMGPDIRVNVYSGCIVNGIKFLVNQRDIRRVTQNSGVSVQGSHKDESIDFYGILTDVVDLSYIDGNHVVLFKCKWFDLEHKKTIIIDDDFTSINISKTWYDNDPYVLAGQVTQVFYVQDTKLRGDWHVV</sequence>
<dbReference type="AlphaFoldDB" id="A0A8T3BU62"/>
<accession>A0A8T3BU62</accession>
<dbReference type="PANTHER" id="PTHR48258:SF6">
    <property type="entry name" value="LEUCINE-RICH REPEAT DOMAIN, L DOMAIN-CONTAINING PROTEIN"/>
    <property type="match status" value="1"/>
</dbReference>
<evidence type="ECO:0000259" key="2">
    <source>
        <dbReference type="Pfam" id="PF13960"/>
    </source>
</evidence>
<dbReference type="OrthoDB" id="1933679at2759"/>
<feature type="domain" description="DUF4218" evidence="2">
    <location>
        <begin position="103"/>
        <end position="206"/>
    </location>
</feature>
<dbReference type="Pfam" id="PF13952">
    <property type="entry name" value="DUF4216"/>
    <property type="match status" value="1"/>
</dbReference>
<keyword evidence="4" id="KW-1185">Reference proteome</keyword>
<comment type="caution">
    <text evidence="3">The sequence shown here is derived from an EMBL/GenBank/DDBJ whole genome shotgun (WGS) entry which is preliminary data.</text>
</comment>
<dbReference type="PANTHER" id="PTHR48258">
    <property type="entry name" value="DUF4218 DOMAIN-CONTAINING PROTEIN-RELATED"/>
    <property type="match status" value="1"/>
</dbReference>
<protein>
    <recommendedName>
        <fullName evidence="5">DUF4218 domain-containing protein</fullName>
    </recommendedName>
</protein>
<dbReference type="EMBL" id="JAGYWB010000006">
    <property type="protein sequence ID" value="KAI0520000.1"/>
    <property type="molecule type" value="Genomic_DNA"/>
</dbReference>
<dbReference type="InterPro" id="IPR025312">
    <property type="entry name" value="DUF4216"/>
</dbReference>
<dbReference type="InterPro" id="IPR025452">
    <property type="entry name" value="DUF4218"/>
</dbReference>
<evidence type="ECO:0000313" key="3">
    <source>
        <dbReference type="EMBL" id="KAI0520000.1"/>
    </source>
</evidence>
<name>A0A8T3BU62_DENNO</name>
<proteinExistence type="predicted"/>
<organism evidence="3 4">
    <name type="scientific">Dendrobium nobile</name>
    <name type="common">Orchid</name>
    <dbReference type="NCBI Taxonomy" id="94219"/>
    <lineage>
        <taxon>Eukaryota</taxon>
        <taxon>Viridiplantae</taxon>
        <taxon>Streptophyta</taxon>
        <taxon>Embryophyta</taxon>
        <taxon>Tracheophyta</taxon>
        <taxon>Spermatophyta</taxon>
        <taxon>Magnoliopsida</taxon>
        <taxon>Liliopsida</taxon>
        <taxon>Asparagales</taxon>
        <taxon>Orchidaceae</taxon>
        <taxon>Epidendroideae</taxon>
        <taxon>Malaxideae</taxon>
        <taxon>Dendrobiinae</taxon>
        <taxon>Dendrobium</taxon>
    </lineage>
</organism>
<evidence type="ECO:0008006" key="5">
    <source>
        <dbReference type="Google" id="ProtNLM"/>
    </source>
</evidence>